<name>A0A1L7GZ78_LIMFE</name>
<organism evidence="2 3">
    <name type="scientific">Limosilactobacillus fermentum</name>
    <name type="common">Lactobacillus fermentum</name>
    <dbReference type="NCBI Taxonomy" id="1613"/>
    <lineage>
        <taxon>Bacteria</taxon>
        <taxon>Bacillati</taxon>
        <taxon>Bacillota</taxon>
        <taxon>Bacilli</taxon>
        <taxon>Lactobacillales</taxon>
        <taxon>Lactobacillaceae</taxon>
        <taxon>Limosilactobacillus</taxon>
    </lineage>
</organism>
<geneLocation type="plasmid" evidence="3">
    <name>psnu175-4</name>
</geneLocation>
<dbReference type="InterPro" id="IPR041151">
    <property type="entry name" value="Bac_RepA_C"/>
</dbReference>
<sequence>MTKPSKEVEKIEQLLADPWAVDIEELWQQAAHNPDKDLRKRITSTSRRYFNAMRNNDGKHEPVKNAENYLYGTMQNLFGVWWNKQANEKIPGNTPR</sequence>
<reference evidence="2 3" key="1">
    <citation type="submission" date="2016-12" db="EMBL/GenBank/DDBJ databases">
        <title>Complete Genome Sequence of Lactobacillus fermentum Strain SNUV175, a Probiotic for Treatment of Bacterial Vaginosis.</title>
        <authorList>
            <person name="Lee S."/>
            <person name="You H.J."/>
            <person name="Kwon B."/>
            <person name="Ko G."/>
        </authorList>
    </citation>
    <scope>NUCLEOTIDE SEQUENCE [LARGE SCALE GENOMIC DNA]</scope>
    <source>
        <strain evidence="2 3">SNUV175</strain>
        <plasmid evidence="3">psnu175-4</plasmid>
    </source>
</reference>
<keyword evidence="2" id="KW-0614">Plasmid</keyword>
<dbReference type="Pfam" id="PF18008">
    <property type="entry name" value="Bac_RepA_C"/>
    <property type="match status" value="1"/>
</dbReference>
<proteinExistence type="predicted"/>
<dbReference type="AlphaFoldDB" id="A0A1L7GZ78"/>
<evidence type="ECO:0000313" key="2">
    <source>
        <dbReference type="EMBL" id="APU47043.1"/>
    </source>
</evidence>
<evidence type="ECO:0000259" key="1">
    <source>
        <dbReference type="Pfam" id="PF18008"/>
    </source>
</evidence>
<gene>
    <name evidence="2" type="ORF">BUW47_11515</name>
</gene>
<feature type="domain" description="Replication initiator protein A C-terminal" evidence="1">
    <location>
        <begin position="31"/>
        <end position="83"/>
    </location>
</feature>
<evidence type="ECO:0000313" key="3">
    <source>
        <dbReference type="Proteomes" id="UP000185427"/>
    </source>
</evidence>
<protein>
    <recommendedName>
        <fullName evidence="1">Replication initiator protein A C-terminal domain-containing protein</fullName>
    </recommendedName>
</protein>
<dbReference type="EMBL" id="CP019033">
    <property type="protein sequence ID" value="APU47043.1"/>
    <property type="molecule type" value="Genomic_DNA"/>
</dbReference>
<accession>A0A1L7GZ78</accession>
<dbReference type="Proteomes" id="UP000185427">
    <property type="component" value="Plasmid pSNU175-4"/>
</dbReference>